<evidence type="ECO:0000313" key="4">
    <source>
        <dbReference type="Proteomes" id="UP000823674"/>
    </source>
</evidence>
<name>A0ABQ7KP01_BRACM</name>
<keyword evidence="2" id="KW-0812">Transmembrane</keyword>
<accession>A0ABQ7KP01</accession>
<keyword evidence="4" id="KW-1185">Reference proteome</keyword>
<dbReference type="Proteomes" id="UP000823674">
    <property type="component" value="Chromosome A10"/>
</dbReference>
<proteinExistence type="predicted"/>
<evidence type="ECO:0000313" key="3">
    <source>
        <dbReference type="EMBL" id="KAG5376230.1"/>
    </source>
</evidence>
<dbReference type="EMBL" id="JADBGQ010000010">
    <property type="protein sequence ID" value="KAG5376230.1"/>
    <property type="molecule type" value="Genomic_DNA"/>
</dbReference>
<feature type="transmembrane region" description="Helical" evidence="2">
    <location>
        <begin position="113"/>
        <end position="132"/>
    </location>
</feature>
<sequence length="327" mass="36240">MKKGVNPVTSARQSPLVLQKALEIEPSLTSEIVPPPPPRPEPRSTSPLPIPAEDNHRDRDVETSPDKEDQPKSGSDAPSRTAFVPRRSARVAHAPPPSVTPAASRRRRETDEYMIFGWIGATGLYFGFLFGLRGSTQMFSSRCVMSQFVSCLRSVISSFGHDSEIIQEWICDVSASTLFQAIVPRVFVTGDYVVRPWRRNSVCRLETSTLGVVYAAAQLSRPVVPRLQRSINRLRACVTEHIFSGVFGLLVGSECAPRYDHCLISGALSGSMDFGFSIPTPHWVTHLLLNPHLLPCRVSGVVYMGYYAMRYCWWHAVLQIGGDGCHT</sequence>
<comment type="caution">
    <text evidence="3">The sequence shown here is derived from an EMBL/GenBank/DDBJ whole genome shotgun (WGS) entry which is preliminary data.</text>
</comment>
<feature type="region of interest" description="Disordered" evidence="1">
    <location>
        <begin position="1"/>
        <end position="106"/>
    </location>
</feature>
<keyword evidence="2" id="KW-1133">Transmembrane helix</keyword>
<reference evidence="3 4" key="1">
    <citation type="submission" date="2021-03" db="EMBL/GenBank/DDBJ databases">
        <authorList>
            <person name="King G.J."/>
            <person name="Bancroft I."/>
            <person name="Baten A."/>
            <person name="Bloomfield J."/>
            <person name="Borpatragohain P."/>
            <person name="He Z."/>
            <person name="Irish N."/>
            <person name="Irwin J."/>
            <person name="Liu K."/>
            <person name="Mauleon R.P."/>
            <person name="Moore J."/>
            <person name="Morris R."/>
            <person name="Ostergaard L."/>
            <person name="Wang B."/>
            <person name="Wells R."/>
        </authorList>
    </citation>
    <scope>NUCLEOTIDE SEQUENCE [LARGE SCALE GENOMIC DNA]</scope>
    <source>
        <strain evidence="3">R-o-18</strain>
        <tissue evidence="3">Leaf</tissue>
    </source>
</reference>
<protein>
    <submittedName>
        <fullName evidence="3">Uncharacterized protein</fullName>
    </submittedName>
</protein>
<gene>
    <name evidence="3" type="primary">A10g505640.1_BraROA</name>
    <name evidence="3" type="ORF">IGI04_040826</name>
</gene>
<evidence type="ECO:0000256" key="2">
    <source>
        <dbReference type="SAM" id="Phobius"/>
    </source>
</evidence>
<organism evidence="3 4">
    <name type="scientific">Brassica rapa subsp. trilocularis</name>
    <dbReference type="NCBI Taxonomy" id="1813537"/>
    <lineage>
        <taxon>Eukaryota</taxon>
        <taxon>Viridiplantae</taxon>
        <taxon>Streptophyta</taxon>
        <taxon>Embryophyta</taxon>
        <taxon>Tracheophyta</taxon>
        <taxon>Spermatophyta</taxon>
        <taxon>Magnoliopsida</taxon>
        <taxon>eudicotyledons</taxon>
        <taxon>Gunneridae</taxon>
        <taxon>Pentapetalae</taxon>
        <taxon>rosids</taxon>
        <taxon>malvids</taxon>
        <taxon>Brassicales</taxon>
        <taxon>Brassicaceae</taxon>
        <taxon>Brassiceae</taxon>
        <taxon>Brassica</taxon>
    </lineage>
</organism>
<keyword evidence="2" id="KW-0472">Membrane</keyword>
<evidence type="ECO:0000256" key="1">
    <source>
        <dbReference type="SAM" id="MobiDB-lite"/>
    </source>
</evidence>
<feature type="compositionally biased region" description="Basic and acidic residues" evidence="1">
    <location>
        <begin position="53"/>
        <end position="71"/>
    </location>
</feature>